<keyword evidence="2" id="KW-1185">Reference proteome</keyword>
<comment type="caution">
    <text evidence="1">The sequence shown here is derived from an EMBL/GenBank/DDBJ whole genome shotgun (WGS) entry which is preliminary data.</text>
</comment>
<dbReference type="EMBL" id="CAUYUJ010017171">
    <property type="protein sequence ID" value="CAK0872504.1"/>
    <property type="molecule type" value="Genomic_DNA"/>
</dbReference>
<organism evidence="1 2">
    <name type="scientific">Prorocentrum cordatum</name>
    <dbReference type="NCBI Taxonomy" id="2364126"/>
    <lineage>
        <taxon>Eukaryota</taxon>
        <taxon>Sar</taxon>
        <taxon>Alveolata</taxon>
        <taxon>Dinophyceae</taxon>
        <taxon>Prorocentrales</taxon>
        <taxon>Prorocentraceae</taxon>
        <taxon>Prorocentrum</taxon>
    </lineage>
</organism>
<evidence type="ECO:0000313" key="1">
    <source>
        <dbReference type="EMBL" id="CAK0872504.1"/>
    </source>
</evidence>
<gene>
    <name evidence="1" type="ORF">PCOR1329_LOCUS57951</name>
</gene>
<reference evidence="1" key="1">
    <citation type="submission" date="2023-10" db="EMBL/GenBank/DDBJ databases">
        <authorList>
            <person name="Chen Y."/>
            <person name="Shah S."/>
            <person name="Dougan E. K."/>
            <person name="Thang M."/>
            <person name="Chan C."/>
        </authorList>
    </citation>
    <scope>NUCLEOTIDE SEQUENCE [LARGE SCALE GENOMIC DNA]</scope>
</reference>
<name>A0ABN9VL42_9DINO</name>
<dbReference type="Proteomes" id="UP001189429">
    <property type="component" value="Unassembled WGS sequence"/>
</dbReference>
<proteinExistence type="predicted"/>
<sequence>MYVYLYIYMYIYKYIFTLDRDFVQGCRPTFVDVSSGLIEVAREGDFHVYLGSKYLGNLKTTGKTILANQLCCAWAHYHALPSALTIWHVDLLLRFRLFDGIVAPTAQYGLATASLTAAGFDKFASTRRHDGWQRQPRHR</sequence>
<evidence type="ECO:0000313" key="2">
    <source>
        <dbReference type="Proteomes" id="UP001189429"/>
    </source>
</evidence>
<accession>A0ABN9VL42</accession>
<protein>
    <submittedName>
        <fullName evidence="1">Uncharacterized protein</fullName>
    </submittedName>
</protein>